<comment type="caution">
    <text evidence="1">The sequence shown here is derived from an EMBL/GenBank/DDBJ whole genome shotgun (WGS) entry which is preliminary data.</text>
</comment>
<dbReference type="Proteomes" id="UP001279642">
    <property type="component" value="Unassembled WGS sequence"/>
</dbReference>
<accession>A0ABU5EII9</accession>
<keyword evidence="2" id="KW-1185">Reference proteome</keyword>
<evidence type="ECO:0000313" key="2">
    <source>
        <dbReference type="Proteomes" id="UP001279642"/>
    </source>
</evidence>
<name>A0ABU5EII9_9PROT</name>
<gene>
    <name evidence="1" type="ORF">SMD27_20395</name>
</gene>
<organism evidence="1 2">
    <name type="scientific">Dongia soli</name>
    <dbReference type="NCBI Taxonomy" id="600628"/>
    <lineage>
        <taxon>Bacteria</taxon>
        <taxon>Pseudomonadati</taxon>
        <taxon>Pseudomonadota</taxon>
        <taxon>Alphaproteobacteria</taxon>
        <taxon>Rhodospirillales</taxon>
        <taxon>Dongiaceae</taxon>
        <taxon>Dongia</taxon>
    </lineage>
</organism>
<dbReference type="RefSeq" id="WP_320510287.1">
    <property type="nucleotide sequence ID" value="NZ_JAXCLW010000008.1"/>
</dbReference>
<sequence length="218" mass="23754">MELVQLGDQMKMSSHRLRNVLCAFQGIRFLPVLMAMIATGCTTHIAPSVQNNPPPTEKLSSFSHFELLPVEASTEAKKEDRALARISENMQQTVKPQLVGWEKQETGGRTLKIQPYVQDLKFVDGGTRFFAGALAGSSAVVMKVKLIDAETGAVVAEPEFYQRAAAMGGPITACYGVSLRYAPSILRETTTMPLVDQLVSKNPVVKSVNALKMNSGIR</sequence>
<dbReference type="EMBL" id="JAXCLW010000008">
    <property type="protein sequence ID" value="MDY0885213.1"/>
    <property type="molecule type" value="Genomic_DNA"/>
</dbReference>
<protein>
    <recommendedName>
        <fullName evidence="3">Lipoprotein</fullName>
    </recommendedName>
</protein>
<evidence type="ECO:0000313" key="1">
    <source>
        <dbReference type="EMBL" id="MDY0885213.1"/>
    </source>
</evidence>
<reference evidence="1 2" key="1">
    <citation type="journal article" date="2016" name="Antonie Van Leeuwenhoek">
        <title>Dongia soli sp. nov., isolated from soil from Dokdo, Korea.</title>
        <authorList>
            <person name="Kim D.U."/>
            <person name="Lee H."/>
            <person name="Kim H."/>
            <person name="Kim S.G."/>
            <person name="Ka J.O."/>
        </authorList>
    </citation>
    <scope>NUCLEOTIDE SEQUENCE [LARGE SCALE GENOMIC DNA]</scope>
    <source>
        <strain evidence="1 2">D78</strain>
    </source>
</reference>
<proteinExistence type="predicted"/>
<evidence type="ECO:0008006" key="3">
    <source>
        <dbReference type="Google" id="ProtNLM"/>
    </source>
</evidence>